<reference evidence="8" key="1">
    <citation type="journal article" date="2020" name="Stud. Mycol.">
        <title>101 Dothideomycetes genomes: a test case for predicting lifestyles and emergence of pathogens.</title>
        <authorList>
            <person name="Haridas S."/>
            <person name="Albert R."/>
            <person name="Binder M."/>
            <person name="Bloem J."/>
            <person name="Labutti K."/>
            <person name="Salamov A."/>
            <person name="Andreopoulos B."/>
            <person name="Baker S."/>
            <person name="Barry K."/>
            <person name="Bills G."/>
            <person name="Bluhm B."/>
            <person name="Cannon C."/>
            <person name="Castanera R."/>
            <person name="Culley D."/>
            <person name="Daum C."/>
            <person name="Ezra D."/>
            <person name="Gonzalez J."/>
            <person name="Henrissat B."/>
            <person name="Kuo A."/>
            <person name="Liang C."/>
            <person name="Lipzen A."/>
            <person name="Lutzoni F."/>
            <person name="Magnuson J."/>
            <person name="Mondo S."/>
            <person name="Nolan M."/>
            <person name="Ohm R."/>
            <person name="Pangilinan J."/>
            <person name="Park H.-J."/>
            <person name="Ramirez L."/>
            <person name="Alfaro M."/>
            <person name="Sun H."/>
            <person name="Tritt A."/>
            <person name="Yoshinaga Y."/>
            <person name="Zwiers L.-H."/>
            <person name="Turgeon B."/>
            <person name="Goodwin S."/>
            <person name="Spatafora J."/>
            <person name="Crous P."/>
            <person name="Grigoriev I."/>
        </authorList>
    </citation>
    <scope>NUCLEOTIDE SEQUENCE</scope>
    <source>
        <strain evidence="8">CBS 115976</strain>
    </source>
</reference>
<dbReference type="GO" id="GO:0016020">
    <property type="term" value="C:membrane"/>
    <property type="evidence" value="ECO:0007669"/>
    <property type="project" value="UniProtKB-SubCell"/>
</dbReference>
<dbReference type="CDD" id="cd17323">
    <property type="entry name" value="MFS_Tpo1_MDR_like"/>
    <property type="match status" value="1"/>
</dbReference>
<dbReference type="PROSITE" id="PS50850">
    <property type="entry name" value="MFS"/>
    <property type="match status" value="1"/>
</dbReference>
<dbReference type="PANTHER" id="PTHR23502:SF60">
    <property type="entry name" value="MAJOR FACILITATOR SUPERFAMILY (MFS) PROFILE DOMAIN-CONTAINING PROTEIN-RELATED"/>
    <property type="match status" value="1"/>
</dbReference>
<feature type="region of interest" description="Disordered" evidence="5">
    <location>
        <begin position="1"/>
        <end position="43"/>
    </location>
</feature>
<feature type="transmembrane region" description="Helical" evidence="6">
    <location>
        <begin position="70"/>
        <end position="91"/>
    </location>
</feature>
<feature type="compositionally biased region" description="Acidic residues" evidence="5">
    <location>
        <begin position="19"/>
        <end position="34"/>
    </location>
</feature>
<evidence type="ECO:0000256" key="3">
    <source>
        <dbReference type="ARBA" id="ARBA00022989"/>
    </source>
</evidence>
<keyword evidence="4 6" id="KW-0472">Membrane</keyword>
<feature type="transmembrane region" description="Helical" evidence="6">
    <location>
        <begin position="164"/>
        <end position="186"/>
    </location>
</feature>
<comment type="subcellular location">
    <subcellularLocation>
        <location evidence="1">Membrane</location>
        <topology evidence="1">Multi-pass membrane protein</topology>
    </subcellularLocation>
</comment>
<sequence length="512" mass="56846">MKKSFEEKNEFEKEREPPEQLEIENLSDDIEAQGDQEKRSYEVDRDPYLVSWEGPDDPKNPRNWTFGRKWAAVFVVSSFTFISPVSSSIVAPALPKLSADLGIKSEFESQMVLSIFILSYAIGPLIFGPLSEVYGRVRVLQTSNLLYLIFNLACGFAKSGSQMLAFRFLAGFGGSAMLALGGGILADCFAAEQRGQAIGLYMLGPLLGPAVGPIAGGFITQSVTWRWCFWATTVLCALVQLSGLLFLQETYAPILLQRKVMKLRKEEGDQRYHSGHDEDKKLLPLLGTALMRPFRLLMQPIIQVLAIWNLYNYGLMYLILSTFPTLWTERYGESIGIAGLNYISLGLGFWISGQITAPLNDKIYRSLKRKNGGVGKPEFRTPLMFIGAGLLPIGIFIYGWTAQERVHWIAPNIGAALFAAGNIIIHQCSQTYILDCYTRYAASGTAAVVVLRSLAGFGFPLFAPYLYQKLDYGWGNSLLGFIAVFIGIPAPFLFWKFGERLRARSQFAAGGS</sequence>
<feature type="transmembrane region" description="Helical" evidence="6">
    <location>
        <begin position="473"/>
        <end position="495"/>
    </location>
</feature>
<keyword evidence="9" id="KW-1185">Reference proteome</keyword>
<dbReference type="InterPro" id="IPR036259">
    <property type="entry name" value="MFS_trans_sf"/>
</dbReference>
<protein>
    <submittedName>
        <fullName evidence="8">MFS general substrate transporter</fullName>
    </submittedName>
</protein>
<dbReference type="PANTHER" id="PTHR23502">
    <property type="entry name" value="MAJOR FACILITATOR SUPERFAMILY"/>
    <property type="match status" value="1"/>
</dbReference>
<evidence type="ECO:0000256" key="5">
    <source>
        <dbReference type="SAM" id="MobiDB-lite"/>
    </source>
</evidence>
<dbReference type="EMBL" id="MU004241">
    <property type="protein sequence ID" value="KAF2664869.1"/>
    <property type="molecule type" value="Genomic_DNA"/>
</dbReference>
<feature type="transmembrane region" description="Helical" evidence="6">
    <location>
        <begin position="406"/>
        <end position="425"/>
    </location>
</feature>
<evidence type="ECO:0000256" key="6">
    <source>
        <dbReference type="SAM" id="Phobius"/>
    </source>
</evidence>
<dbReference type="FunFam" id="1.20.1250.20:FF:000011">
    <property type="entry name" value="MFS multidrug transporter, putative"/>
    <property type="match status" value="1"/>
</dbReference>
<dbReference type="Gene3D" id="1.20.1250.20">
    <property type="entry name" value="MFS general substrate transporter like domains"/>
    <property type="match status" value="1"/>
</dbReference>
<dbReference type="InterPro" id="IPR020846">
    <property type="entry name" value="MFS_dom"/>
</dbReference>
<evidence type="ECO:0000313" key="9">
    <source>
        <dbReference type="Proteomes" id="UP000799302"/>
    </source>
</evidence>
<feature type="transmembrane region" description="Helical" evidence="6">
    <location>
        <begin position="198"/>
        <end position="218"/>
    </location>
</feature>
<feature type="transmembrane region" description="Helical" evidence="6">
    <location>
        <begin position="224"/>
        <end position="247"/>
    </location>
</feature>
<dbReference type="GO" id="GO:0022857">
    <property type="term" value="F:transmembrane transporter activity"/>
    <property type="evidence" value="ECO:0007669"/>
    <property type="project" value="InterPro"/>
</dbReference>
<feature type="transmembrane region" description="Helical" evidence="6">
    <location>
        <begin position="446"/>
        <end position="467"/>
    </location>
</feature>
<feature type="transmembrane region" description="Helical" evidence="6">
    <location>
        <begin position="340"/>
        <end position="360"/>
    </location>
</feature>
<feature type="compositionally biased region" description="Basic and acidic residues" evidence="5">
    <location>
        <begin position="1"/>
        <end position="18"/>
    </location>
</feature>
<evidence type="ECO:0000256" key="4">
    <source>
        <dbReference type="ARBA" id="ARBA00023136"/>
    </source>
</evidence>
<feature type="transmembrane region" description="Helical" evidence="6">
    <location>
        <begin position="301"/>
        <end position="320"/>
    </location>
</feature>
<proteinExistence type="predicted"/>
<dbReference type="InterPro" id="IPR011701">
    <property type="entry name" value="MFS"/>
</dbReference>
<dbReference type="SUPFAM" id="SSF103473">
    <property type="entry name" value="MFS general substrate transporter"/>
    <property type="match status" value="1"/>
</dbReference>
<keyword evidence="2 6" id="KW-0812">Transmembrane</keyword>
<evidence type="ECO:0000256" key="1">
    <source>
        <dbReference type="ARBA" id="ARBA00004141"/>
    </source>
</evidence>
<evidence type="ECO:0000256" key="2">
    <source>
        <dbReference type="ARBA" id="ARBA00022692"/>
    </source>
</evidence>
<evidence type="ECO:0000313" key="8">
    <source>
        <dbReference type="EMBL" id="KAF2664869.1"/>
    </source>
</evidence>
<feature type="transmembrane region" description="Helical" evidence="6">
    <location>
        <begin position="139"/>
        <end position="158"/>
    </location>
</feature>
<name>A0A6A6TXQ8_9PEZI</name>
<evidence type="ECO:0000259" key="7">
    <source>
        <dbReference type="PROSITE" id="PS50850"/>
    </source>
</evidence>
<gene>
    <name evidence="8" type="ORF">BT63DRAFT_405962</name>
</gene>
<dbReference type="Proteomes" id="UP000799302">
    <property type="component" value="Unassembled WGS sequence"/>
</dbReference>
<organism evidence="8 9">
    <name type="scientific">Microthyrium microscopicum</name>
    <dbReference type="NCBI Taxonomy" id="703497"/>
    <lineage>
        <taxon>Eukaryota</taxon>
        <taxon>Fungi</taxon>
        <taxon>Dikarya</taxon>
        <taxon>Ascomycota</taxon>
        <taxon>Pezizomycotina</taxon>
        <taxon>Dothideomycetes</taxon>
        <taxon>Dothideomycetes incertae sedis</taxon>
        <taxon>Microthyriales</taxon>
        <taxon>Microthyriaceae</taxon>
        <taxon>Microthyrium</taxon>
    </lineage>
</organism>
<feature type="domain" description="Major facilitator superfamily (MFS) profile" evidence="7">
    <location>
        <begin position="72"/>
        <end position="502"/>
    </location>
</feature>
<keyword evidence="3 6" id="KW-1133">Transmembrane helix</keyword>
<accession>A0A6A6TXQ8</accession>
<feature type="transmembrane region" description="Helical" evidence="6">
    <location>
        <begin position="111"/>
        <end position="127"/>
    </location>
</feature>
<dbReference type="Pfam" id="PF07690">
    <property type="entry name" value="MFS_1"/>
    <property type="match status" value="1"/>
</dbReference>
<dbReference type="AlphaFoldDB" id="A0A6A6TXQ8"/>
<dbReference type="OrthoDB" id="6770063at2759"/>
<feature type="transmembrane region" description="Helical" evidence="6">
    <location>
        <begin position="381"/>
        <end position="400"/>
    </location>
</feature>